<dbReference type="OrthoDB" id="5348659at2"/>
<keyword evidence="3" id="KW-0238">DNA-binding</keyword>
<keyword evidence="4" id="KW-1185">Reference proteome</keyword>
<dbReference type="RefSeq" id="WP_128995976.1">
    <property type="nucleotide sequence ID" value="NZ_PDKN01000003.1"/>
</dbReference>
<reference evidence="3 4" key="1">
    <citation type="submission" date="2017-10" db="EMBL/GenBank/DDBJ databases">
        <title>Genomics of the genus Arcobacter.</title>
        <authorList>
            <person name="Perez-Cataluna A."/>
            <person name="Figueras M.J."/>
        </authorList>
    </citation>
    <scope>NUCLEOTIDE SEQUENCE [LARGE SCALE GENOMIC DNA]</scope>
    <source>
        <strain evidence="3 4">CECT 8987</strain>
    </source>
</reference>
<dbReference type="AlphaFoldDB" id="A0A4Q0XVA5"/>
<dbReference type="Proteomes" id="UP000290657">
    <property type="component" value="Unassembled WGS sequence"/>
</dbReference>
<evidence type="ECO:0000313" key="4">
    <source>
        <dbReference type="Proteomes" id="UP000290657"/>
    </source>
</evidence>
<evidence type="ECO:0000313" key="3">
    <source>
        <dbReference type="EMBL" id="RXJ58113.1"/>
    </source>
</evidence>
<name>A0A4Q0XVA5_9BACT</name>
<organism evidence="3 4">
    <name type="scientific">Candidatus Marinarcus aquaticus</name>
    <dbReference type="NCBI Taxonomy" id="2044504"/>
    <lineage>
        <taxon>Bacteria</taxon>
        <taxon>Pseudomonadati</taxon>
        <taxon>Campylobacterota</taxon>
        <taxon>Epsilonproteobacteria</taxon>
        <taxon>Campylobacterales</taxon>
        <taxon>Arcobacteraceae</taxon>
        <taxon>Candidatus Marinarcus</taxon>
    </lineage>
</organism>
<feature type="domain" description="DUF3972" evidence="2">
    <location>
        <begin position="11"/>
        <end position="123"/>
    </location>
</feature>
<protein>
    <submittedName>
        <fullName evidence="3">DNA-binding protein</fullName>
    </submittedName>
</protein>
<sequence>MERLVTTSEAAQLLGLSLQGVHYRIKNGQLKSLKQGGKTFVYVTEFMHNAQNEQSNPKQAEPTAQQAPSFNQEVITEVVKAKDEQISILKQSIAFLKEQYQNEVRRLEKNQKRIIKVFNSEIKLLQSAFNEMRSIYKPQLQQELKSQEEKYISINDFTLYLKQHDKSDADIKKIIVTRLRLKDPRFIYNKRTKKVFIHNTDFSDLL</sequence>
<evidence type="ECO:0000256" key="1">
    <source>
        <dbReference type="SAM" id="Coils"/>
    </source>
</evidence>
<dbReference type="EMBL" id="PDKN01000003">
    <property type="protein sequence ID" value="RXJ58113.1"/>
    <property type="molecule type" value="Genomic_DNA"/>
</dbReference>
<dbReference type="Pfam" id="PF13118">
    <property type="entry name" value="DUF3972"/>
    <property type="match status" value="1"/>
</dbReference>
<feature type="coiled-coil region" evidence="1">
    <location>
        <begin position="79"/>
        <end position="117"/>
    </location>
</feature>
<proteinExistence type="predicted"/>
<accession>A0A4Q0XVA5</accession>
<keyword evidence="1" id="KW-0175">Coiled coil</keyword>
<dbReference type="GO" id="GO:0003677">
    <property type="term" value="F:DNA binding"/>
    <property type="evidence" value="ECO:0007669"/>
    <property type="project" value="UniProtKB-KW"/>
</dbReference>
<dbReference type="InterPro" id="IPR025002">
    <property type="entry name" value="DUF3972"/>
</dbReference>
<gene>
    <name evidence="3" type="ORF">CRV04_06295</name>
</gene>
<comment type="caution">
    <text evidence="3">The sequence shown here is derived from an EMBL/GenBank/DDBJ whole genome shotgun (WGS) entry which is preliminary data.</text>
</comment>
<evidence type="ECO:0000259" key="2">
    <source>
        <dbReference type="Pfam" id="PF13118"/>
    </source>
</evidence>